<dbReference type="AlphaFoldDB" id="A0A871BLE7"/>
<dbReference type="InterPro" id="IPR011674">
    <property type="entry name" value="DUF1616"/>
</dbReference>
<evidence type="ECO:0000256" key="1">
    <source>
        <dbReference type="SAM" id="Phobius"/>
    </source>
</evidence>
<feature type="domain" description="DUF1616" evidence="2">
    <location>
        <begin position="24"/>
        <end position="333"/>
    </location>
</feature>
<dbReference type="Pfam" id="PF07760">
    <property type="entry name" value="DUF1616"/>
    <property type="match status" value="1"/>
</dbReference>
<dbReference type="Proteomes" id="UP000663064">
    <property type="component" value="Plasmid pHGLR1"/>
</dbReference>
<keyword evidence="1" id="KW-0812">Transmembrane</keyword>
<evidence type="ECO:0000313" key="4">
    <source>
        <dbReference type="Proteomes" id="UP000663064"/>
    </source>
</evidence>
<feature type="transmembrane region" description="Helical" evidence="1">
    <location>
        <begin position="180"/>
        <end position="199"/>
    </location>
</feature>
<keyword evidence="1" id="KW-1133">Transmembrane helix</keyword>
<organism evidence="3 4">
    <name type="scientific">Haloferax gibbonsii</name>
    <dbReference type="NCBI Taxonomy" id="35746"/>
    <lineage>
        <taxon>Archaea</taxon>
        <taxon>Methanobacteriati</taxon>
        <taxon>Methanobacteriota</taxon>
        <taxon>Stenosarchaea group</taxon>
        <taxon>Halobacteria</taxon>
        <taxon>Halobacteriales</taxon>
        <taxon>Haloferacaceae</taxon>
        <taxon>Haloferax</taxon>
    </lineage>
</organism>
<accession>A0A871BLE7</accession>
<keyword evidence="1" id="KW-0472">Membrane</keyword>
<name>A0A871BLE7_HALGI</name>
<reference evidence="3" key="1">
    <citation type="journal article" date="2021" name="Front. Microbiol.">
        <title>Cellular and Genomic Properties of Haloferax gibbonsii LR2-5, the Host of Euryarchaeal Virus HFTV1.</title>
        <authorList>
            <person name="Tittes C."/>
            <person name="Schwarzer S."/>
            <person name="Pfeiffer F."/>
            <person name="Dyall-Smith M."/>
            <person name="Rodriguez-Franco M."/>
            <person name="Oksanen H.M."/>
            <person name="Quax T.E.F."/>
        </authorList>
    </citation>
    <scope>NUCLEOTIDE SEQUENCE</scope>
    <source>
        <strain evidence="3">LR2-5</strain>
    </source>
</reference>
<evidence type="ECO:0000259" key="2">
    <source>
        <dbReference type="Pfam" id="PF07760"/>
    </source>
</evidence>
<feature type="transmembrane region" description="Helical" evidence="1">
    <location>
        <begin position="125"/>
        <end position="144"/>
    </location>
</feature>
<feature type="transmembrane region" description="Helical" evidence="1">
    <location>
        <begin position="47"/>
        <end position="67"/>
    </location>
</feature>
<feature type="transmembrane region" description="Helical" evidence="1">
    <location>
        <begin position="98"/>
        <end position="119"/>
    </location>
</feature>
<geneLocation type="plasmid" evidence="3 4">
    <name>pHGLR1</name>
</geneLocation>
<dbReference type="GeneID" id="59461108"/>
<dbReference type="RefSeq" id="WP_158544175.1">
    <property type="nucleotide sequence ID" value="NZ_CP063206.1"/>
</dbReference>
<protein>
    <submittedName>
        <fullName evidence="3">DUF1616 family protein</fullName>
    </submittedName>
</protein>
<dbReference type="EMBL" id="CP063206">
    <property type="protein sequence ID" value="QOS13585.1"/>
    <property type="molecule type" value="Genomic_DNA"/>
</dbReference>
<gene>
    <name evidence="3" type="ORF">HfgLR_21855</name>
</gene>
<keyword evidence="3" id="KW-0614">Plasmid</keyword>
<proteinExistence type="predicted"/>
<sequence length="335" mass="36372">MVEIPVAKNTGLRRVLGALPADIVVGLAILVGASLSVVYVHSVVVRAVFGIPLLVFLPGYAFLLVLFPHDYSDPRTARPALRTTERPRTGITFLERTVLSFGVSLALVPVFGILLLAIAPRVDSVTVVTGFGAGIAVVLVLGEYRRRQLRTTERYVFPIRSGAESVVASFTTGATLNRRLNAVLAVLILVSVVSFGYALTVPNSGEEYTSLSLVTRQSDGEYVASGYPESLSTEGNAELFVSTTNHERELTRYTVVVQLQRVETTSDSVSVVEYEELGRASQAVPPGETWVTSPELRAEMTGTGLRLVYLLYKGDVPKRPTAENAYRSTHIWVSN</sequence>
<feature type="transmembrane region" description="Helical" evidence="1">
    <location>
        <begin position="21"/>
        <end position="41"/>
    </location>
</feature>
<evidence type="ECO:0000313" key="3">
    <source>
        <dbReference type="EMBL" id="QOS13585.1"/>
    </source>
</evidence>